<gene>
    <name evidence="7" type="ORF">GV64_15535</name>
</gene>
<organism evidence="7 8">
    <name type="scientific">Endozoicomonas elysicola</name>
    <dbReference type="NCBI Taxonomy" id="305900"/>
    <lineage>
        <taxon>Bacteria</taxon>
        <taxon>Pseudomonadati</taxon>
        <taxon>Pseudomonadota</taxon>
        <taxon>Gammaproteobacteria</taxon>
        <taxon>Oceanospirillales</taxon>
        <taxon>Endozoicomonadaceae</taxon>
        <taxon>Endozoicomonas</taxon>
    </lineage>
</organism>
<keyword evidence="8" id="KW-1185">Reference proteome</keyword>
<dbReference type="Proteomes" id="UP000027997">
    <property type="component" value="Unassembled WGS sequence"/>
</dbReference>
<comment type="caution">
    <text evidence="7">The sequence shown here is derived from an EMBL/GenBank/DDBJ whole genome shotgun (WGS) entry which is preliminary data.</text>
</comment>
<feature type="transmembrane region" description="Helical" evidence="6">
    <location>
        <begin position="318"/>
        <end position="336"/>
    </location>
</feature>
<dbReference type="GO" id="GO:0005886">
    <property type="term" value="C:plasma membrane"/>
    <property type="evidence" value="ECO:0007669"/>
    <property type="project" value="UniProtKB-SubCell"/>
</dbReference>
<reference evidence="7 8" key="1">
    <citation type="submission" date="2014-06" db="EMBL/GenBank/DDBJ databases">
        <title>Whole Genome Sequences of Three Symbiotic Endozoicomonas Bacteria.</title>
        <authorList>
            <person name="Neave M.J."/>
            <person name="Apprill A."/>
            <person name="Voolstra C.R."/>
        </authorList>
    </citation>
    <scope>NUCLEOTIDE SEQUENCE [LARGE SCALE GENOMIC DNA]</scope>
    <source>
        <strain evidence="7 8">DSM 22380</strain>
    </source>
</reference>
<sequence>MHLILGLTSFYSMLIAGPVYLYLHRSLFYLIATLNMWRTIKRLLQFLIVTLLIYCFFISWVRTDTNSVTLVLFFYILINCIYEGILPNINLLGRFKLFALASVFGQAFSLVISLTLCFLYEKSAISWITGMIVGQTITILCVRLYMYKNISEVVGGFQNPFENTRSVLSFLFPLAYSALATWVALYSQRYLIESSMNIHDVAVFSVILAIALNLIGVLNTLAQQILLPKFYQACANDRADTKEAWHNYFRTAIPYLTFFVSVGGIFSSELVKLFTNSVYELNSILLLWFLISEYFKSIGVAFDVYLHGMGDTVIMYKISTVILFGSSISYLFAYYYKNIYAFAYAYLVISISTLLVKYILIVKKNGLCVDFSVALKGIKWSAPLGLLYIFNYTFQLHYLVTLLFAALISILCLAFMYSYEGLKVE</sequence>
<feature type="transmembrane region" description="Helical" evidence="6">
    <location>
        <begin position="201"/>
        <end position="222"/>
    </location>
</feature>
<keyword evidence="2" id="KW-1003">Cell membrane</keyword>
<evidence type="ECO:0000256" key="5">
    <source>
        <dbReference type="ARBA" id="ARBA00023136"/>
    </source>
</evidence>
<evidence type="ECO:0008006" key="9">
    <source>
        <dbReference type="Google" id="ProtNLM"/>
    </source>
</evidence>
<feature type="transmembrane region" description="Helical" evidence="6">
    <location>
        <begin position="97"/>
        <end position="119"/>
    </location>
</feature>
<dbReference type="AlphaFoldDB" id="A0A081KCS6"/>
<keyword evidence="5 6" id="KW-0472">Membrane</keyword>
<feature type="transmembrane region" description="Helical" evidence="6">
    <location>
        <begin position="248"/>
        <end position="266"/>
    </location>
</feature>
<evidence type="ECO:0000313" key="8">
    <source>
        <dbReference type="Proteomes" id="UP000027997"/>
    </source>
</evidence>
<evidence type="ECO:0000256" key="6">
    <source>
        <dbReference type="SAM" id="Phobius"/>
    </source>
</evidence>
<evidence type="ECO:0000256" key="1">
    <source>
        <dbReference type="ARBA" id="ARBA00004651"/>
    </source>
</evidence>
<feature type="transmembrane region" description="Helical" evidence="6">
    <location>
        <begin position="43"/>
        <end position="61"/>
    </location>
</feature>
<feature type="transmembrane region" description="Helical" evidence="6">
    <location>
        <begin position="125"/>
        <end position="146"/>
    </location>
</feature>
<protein>
    <recommendedName>
        <fullName evidence="9">Polysaccharide biosynthesis protein C-terminal domain-containing protein</fullName>
    </recommendedName>
</protein>
<feature type="transmembrane region" description="Helical" evidence="6">
    <location>
        <begin position="396"/>
        <end position="419"/>
    </location>
</feature>
<feature type="transmembrane region" description="Helical" evidence="6">
    <location>
        <begin position="67"/>
        <end position="85"/>
    </location>
</feature>
<dbReference type="PANTHER" id="PTHR30250">
    <property type="entry name" value="PST FAMILY PREDICTED COLANIC ACID TRANSPORTER"/>
    <property type="match status" value="1"/>
</dbReference>
<dbReference type="InterPro" id="IPR050833">
    <property type="entry name" value="Poly_Biosynth_Transport"/>
</dbReference>
<evidence type="ECO:0000256" key="2">
    <source>
        <dbReference type="ARBA" id="ARBA00022475"/>
    </source>
</evidence>
<dbReference type="EMBL" id="JOJP01000001">
    <property type="protein sequence ID" value="KEI71952.1"/>
    <property type="molecule type" value="Genomic_DNA"/>
</dbReference>
<keyword evidence="4 6" id="KW-1133">Transmembrane helix</keyword>
<evidence type="ECO:0000256" key="3">
    <source>
        <dbReference type="ARBA" id="ARBA00022692"/>
    </source>
</evidence>
<name>A0A081KCS6_9GAMM</name>
<keyword evidence="3 6" id="KW-0812">Transmembrane</keyword>
<feature type="transmembrane region" description="Helical" evidence="6">
    <location>
        <begin position="167"/>
        <end position="186"/>
    </location>
</feature>
<proteinExistence type="predicted"/>
<evidence type="ECO:0000313" key="7">
    <source>
        <dbReference type="EMBL" id="KEI71952.1"/>
    </source>
</evidence>
<evidence type="ECO:0000256" key="4">
    <source>
        <dbReference type="ARBA" id="ARBA00022989"/>
    </source>
</evidence>
<comment type="subcellular location">
    <subcellularLocation>
        <location evidence="1">Cell membrane</location>
        <topology evidence="1">Multi-pass membrane protein</topology>
    </subcellularLocation>
</comment>
<feature type="transmembrane region" description="Helical" evidence="6">
    <location>
        <begin position="342"/>
        <end position="361"/>
    </location>
</feature>
<feature type="transmembrane region" description="Helical" evidence="6">
    <location>
        <begin position="6"/>
        <end position="23"/>
    </location>
</feature>
<accession>A0A081KCS6</accession>
<feature type="transmembrane region" description="Helical" evidence="6">
    <location>
        <begin position="286"/>
        <end position="306"/>
    </location>
</feature>
<dbReference type="PANTHER" id="PTHR30250:SF11">
    <property type="entry name" value="O-ANTIGEN TRANSPORTER-RELATED"/>
    <property type="match status" value="1"/>
</dbReference>